<evidence type="ECO:0000313" key="2">
    <source>
        <dbReference type="EMBL" id="KNE02326.1"/>
    </source>
</evidence>
<organism evidence="2 3">
    <name type="scientific">Candidozyma auris</name>
    <name type="common">Yeast</name>
    <name type="synonym">Candida auris</name>
    <dbReference type="NCBI Taxonomy" id="498019"/>
    <lineage>
        <taxon>Eukaryota</taxon>
        <taxon>Fungi</taxon>
        <taxon>Dikarya</taxon>
        <taxon>Ascomycota</taxon>
        <taxon>Saccharomycotina</taxon>
        <taxon>Pichiomycetes</taxon>
        <taxon>Metschnikowiaceae</taxon>
        <taxon>Candidozyma</taxon>
    </lineage>
</organism>
<dbReference type="Proteomes" id="UP000037122">
    <property type="component" value="Unassembled WGS sequence"/>
</dbReference>
<protein>
    <submittedName>
        <fullName evidence="2">Uncharacterized protein</fullName>
    </submittedName>
</protein>
<dbReference type="AlphaFoldDB" id="A0A0L0P8G9"/>
<reference evidence="3" key="1">
    <citation type="journal article" date="2015" name="BMC Genomics">
        <title>Draft genome of a commonly misdiagnosed multidrug resistant pathogen Candida auris.</title>
        <authorList>
            <person name="Chatterjee S."/>
            <person name="Alampalli S.V."/>
            <person name="Nageshan R.K."/>
            <person name="Chettiar S.T."/>
            <person name="Joshi S."/>
            <person name="Tatu U.S."/>
        </authorList>
    </citation>
    <scope>NUCLEOTIDE SEQUENCE [LARGE SCALE GENOMIC DNA]</scope>
    <source>
        <strain evidence="3">6684</strain>
    </source>
</reference>
<gene>
    <name evidence="2" type="ORF">QG37_00580</name>
</gene>
<keyword evidence="1" id="KW-0732">Signal</keyword>
<accession>A0A0L0P8G9</accession>
<name>A0A0L0P8G9_CANAR</name>
<comment type="caution">
    <text evidence="2">The sequence shown here is derived from an EMBL/GenBank/DDBJ whole genome shotgun (WGS) entry which is preliminary data.</text>
</comment>
<dbReference type="EMBL" id="LGST01000004">
    <property type="protein sequence ID" value="KNE02326.1"/>
    <property type="molecule type" value="Genomic_DNA"/>
</dbReference>
<evidence type="ECO:0000256" key="1">
    <source>
        <dbReference type="SAM" id="SignalP"/>
    </source>
</evidence>
<feature type="chain" id="PRO_5005545612" evidence="1">
    <location>
        <begin position="23"/>
        <end position="54"/>
    </location>
</feature>
<evidence type="ECO:0000313" key="3">
    <source>
        <dbReference type="Proteomes" id="UP000037122"/>
    </source>
</evidence>
<proteinExistence type="predicted"/>
<sequence length="54" mass="6144">MHTRLRLWVVEVLLMFVEEEGGKNVKGLNGIKGQCAHRKKTQAGERALAKQKQK</sequence>
<feature type="signal peptide" evidence="1">
    <location>
        <begin position="1"/>
        <end position="22"/>
    </location>
</feature>